<dbReference type="EMBL" id="MN740152">
    <property type="protein sequence ID" value="QHT89866.1"/>
    <property type="molecule type" value="Genomic_DNA"/>
</dbReference>
<name>A0A6C0IBW0_9ZZZZ</name>
<dbReference type="AlphaFoldDB" id="A0A6C0IBW0"/>
<evidence type="ECO:0000313" key="1">
    <source>
        <dbReference type="EMBL" id="QHT89866.1"/>
    </source>
</evidence>
<evidence type="ECO:0008006" key="2">
    <source>
        <dbReference type="Google" id="ProtNLM"/>
    </source>
</evidence>
<sequence>MTSINIFKELRTKYVTWSSLKTFLTGDEGGKLTIVENTIEPRYCIVRYDKAVSNFAIPYVHAFRSVVWDTSLNLPVSVAPFKAIETEPSVEHVQDSNTIIQEFVEGTMIQTFTSAEDQQIRLATRTKFGAHTRFHSKRNFSELIKDTPQYAELNKILPPTSPTLPYTFASLVLQHPEHRVVAPLTQPRLYVVNLGVVSDDGLVTISENPLTWSETARSCAVPTYEHKNINTQALAMTYGWMWQGLVVKNTVTLQRWRMRNPLYTLVRDLRGNESDDILRFLRLRKAGQIYAYVQYYPEIAPVYEAYELKLREQTQSLFDDYCAVYKNKSSSKKSLNDVGWPHRQHMRIIHDIYRTQLKPAQQIVKKEMVVYYMNNLDSMKQRAFIITPVGGKVTTKSIVAELHDNEDVVL</sequence>
<accession>A0A6C0IBW0</accession>
<organism evidence="1">
    <name type="scientific">viral metagenome</name>
    <dbReference type="NCBI Taxonomy" id="1070528"/>
    <lineage>
        <taxon>unclassified sequences</taxon>
        <taxon>metagenomes</taxon>
        <taxon>organismal metagenomes</taxon>
    </lineage>
</organism>
<proteinExistence type="predicted"/>
<reference evidence="1" key="1">
    <citation type="journal article" date="2020" name="Nature">
        <title>Giant virus diversity and host interactions through global metagenomics.</title>
        <authorList>
            <person name="Schulz F."/>
            <person name="Roux S."/>
            <person name="Paez-Espino D."/>
            <person name="Jungbluth S."/>
            <person name="Walsh D.A."/>
            <person name="Denef V.J."/>
            <person name="McMahon K.D."/>
            <person name="Konstantinidis K.T."/>
            <person name="Eloe-Fadrosh E.A."/>
            <person name="Kyrpides N.C."/>
            <person name="Woyke T."/>
        </authorList>
    </citation>
    <scope>NUCLEOTIDE SEQUENCE</scope>
    <source>
        <strain evidence="1">GVMAG-M-3300023184-62</strain>
    </source>
</reference>
<protein>
    <recommendedName>
        <fullName evidence="2">T4 RNA ligase 1-like N-terminal domain-containing protein</fullName>
    </recommendedName>
</protein>